<evidence type="ECO:0000313" key="3">
    <source>
        <dbReference type="Proteomes" id="UP000321764"/>
    </source>
</evidence>
<dbReference type="Pfam" id="PF04359">
    <property type="entry name" value="DUF493"/>
    <property type="match status" value="1"/>
</dbReference>
<dbReference type="PANTHER" id="PTHR38036:SF1">
    <property type="entry name" value="UPF0250 PROTEIN YBED"/>
    <property type="match status" value="1"/>
</dbReference>
<dbReference type="OrthoDB" id="9793424at2"/>
<dbReference type="Proteomes" id="UP000321764">
    <property type="component" value="Unassembled WGS sequence"/>
</dbReference>
<comment type="caution">
    <text evidence="2">The sequence shown here is derived from an EMBL/GenBank/DDBJ whole genome shotgun (WGS) entry which is preliminary data.</text>
</comment>
<dbReference type="Gene3D" id="3.30.70.260">
    <property type="match status" value="1"/>
</dbReference>
<comment type="similarity">
    <text evidence="1">Belongs to the UPF0250 family.</text>
</comment>
<accession>A0A5C8ZBH5</accession>
<sequence>MDLSKLPLSKLPLSKLQEKTPDAPKIEFPCDDYMIKVMGDNCIEFRALVVEVLQQFDERISETSFRENPSKNGRFTSLTVRMRIEQEADLATLDRQLKASPMVKMVL</sequence>
<proteinExistence type="inferred from homology"/>
<evidence type="ECO:0000256" key="1">
    <source>
        <dbReference type="ARBA" id="ARBA00008460"/>
    </source>
</evidence>
<dbReference type="AlphaFoldDB" id="A0A5C8ZBH5"/>
<dbReference type="PANTHER" id="PTHR38036">
    <property type="entry name" value="UPF0250 PROTEIN YBED"/>
    <property type="match status" value="1"/>
</dbReference>
<name>A0A5C8ZBH5_9GAMM</name>
<reference evidence="2 3" key="1">
    <citation type="submission" date="2019-07" db="EMBL/GenBank/DDBJ databases">
        <title>Reinekea sp. strain SSH23 genome sequencing and assembly.</title>
        <authorList>
            <person name="Kim I."/>
        </authorList>
    </citation>
    <scope>NUCLEOTIDE SEQUENCE [LARGE SCALE GENOMIC DNA]</scope>
    <source>
        <strain evidence="2 3">SSH23</strain>
    </source>
</reference>
<gene>
    <name evidence="2" type="ORF">FME95_06840</name>
</gene>
<dbReference type="GO" id="GO:0005829">
    <property type="term" value="C:cytosol"/>
    <property type="evidence" value="ECO:0007669"/>
    <property type="project" value="TreeGrafter"/>
</dbReference>
<organism evidence="2 3">
    <name type="scientific">Reinekea thalattae</name>
    <dbReference type="NCBI Taxonomy" id="2593301"/>
    <lineage>
        <taxon>Bacteria</taxon>
        <taxon>Pseudomonadati</taxon>
        <taxon>Pseudomonadota</taxon>
        <taxon>Gammaproteobacteria</taxon>
        <taxon>Oceanospirillales</taxon>
        <taxon>Saccharospirillaceae</taxon>
        <taxon>Reinekea</taxon>
    </lineage>
</organism>
<dbReference type="RefSeq" id="WP_147713644.1">
    <property type="nucleotide sequence ID" value="NZ_VKAD01000001.1"/>
</dbReference>
<dbReference type="InterPro" id="IPR027471">
    <property type="entry name" value="YbeD-like_sf"/>
</dbReference>
<evidence type="ECO:0000313" key="2">
    <source>
        <dbReference type="EMBL" id="TXR54246.1"/>
    </source>
</evidence>
<dbReference type="InterPro" id="IPR007454">
    <property type="entry name" value="UPF0250_YbeD-like"/>
</dbReference>
<protein>
    <submittedName>
        <fullName evidence="2">DUF493 domain-containing protein</fullName>
    </submittedName>
</protein>
<dbReference type="SUPFAM" id="SSF117991">
    <property type="entry name" value="YbeD/HP0495-like"/>
    <property type="match status" value="1"/>
</dbReference>
<keyword evidence="3" id="KW-1185">Reference proteome</keyword>
<dbReference type="EMBL" id="VKAD01000001">
    <property type="protein sequence ID" value="TXR54246.1"/>
    <property type="molecule type" value="Genomic_DNA"/>
</dbReference>